<feature type="domain" description="Cyclin-like" evidence="5">
    <location>
        <begin position="127"/>
        <end position="209"/>
    </location>
</feature>
<dbReference type="PANTHER" id="PTHR10177">
    <property type="entry name" value="CYCLINS"/>
    <property type="match status" value="1"/>
</dbReference>
<dbReference type="SMART" id="SM01332">
    <property type="entry name" value="Cyclin_C"/>
    <property type="match status" value="1"/>
</dbReference>
<dbReference type="Pfam" id="PF00134">
    <property type="entry name" value="Cyclin_N"/>
    <property type="match status" value="1"/>
</dbReference>
<organism evidence="7 8">
    <name type="scientific">Heterorhabditis bacteriophora</name>
    <name type="common">Entomopathogenic nematode worm</name>
    <dbReference type="NCBI Taxonomy" id="37862"/>
    <lineage>
        <taxon>Eukaryota</taxon>
        <taxon>Metazoa</taxon>
        <taxon>Ecdysozoa</taxon>
        <taxon>Nematoda</taxon>
        <taxon>Chromadorea</taxon>
        <taxon>Rhabditida</taxon>
        <taxon>Rhabditina</taxon>
        <taxon>Rhabditomorpha</taxon>
        <taxon>Strongyloidea</taxon>
        <taxon>Heterorhabditidae</taxon>
        <taxon>Heterorhabditis</taxon>
    </lineage>
</organism>
<evidence type="ECO:0000256" key="4">
    <source>
        <dbReference type="RuleBase" id="RU000383"/>
    </source>
</evidence>
<protein>
    <submittedName>
        <fullName evidence="8">Cyclin N-terminal domain-containing protein</fullName>
    </submittedName>
</protein>
<keyword evidence="2 4" id="KW-0195">Cyclin</keyword>
<keyword evidence="7" id="KW-1185">Reference proteome</keyword>
<comment type="similarity">
    <text evidence="4">Belongs to the cyclin family.</text>
</comment>
<dbReference type="InterPro" id="IPR006671">
    <property type="entry name" value="Cyclin_N"/>
</dbReference>
<dbReference type="AlphaFoldDB" id="A0A1I7X8R5"/>
<dbReference type="SMART" id="SM00385">
    <property type="entry name" value="CYCLIN"/>
    <property type="match status" value="2"/>
</dbReference>
<evidence type="ECO:0000256" key="3">
    <source>
        <dbReference type="ARBA" id="ARBA00023306"/>
    </source>
</evidence>
<dbReference type="GO" id="GO:0044772">
    <property type="term" value="P:mitotic cell cycle phase transition"/>
    <property type="evidence" value="ECO:0007669"/>
    <property type="project" value="InterPro"/>
</dbReference>
<dbReference type="InterPro" id="IPR013763">
    <property type="entry name" value="Cyclin-like_dom"/>
</dbReference>
<reference evidence="8" key="1">
    <citation type="submission" date="2016-11" db="UniProtKB">
        <authorList>
            <consortium name="WormBaseParasite"/>
        </authorList>
    </citation>
    <scope>IDENTIFICATION</scope>
</reference>
<dbReference type="GO" id="GO:0051301">
    <property type="term" value="P:cell division"/>
    <property type="evidence" value="ECO:0007669"/>
    <property type="project" value="UniProtKB-KW"/>
</dbReference>
<accession>A0A1I7X8R5</accession>
<dbReference type="SUPFAM" id="SSF47954">
    <property type="entry name" value="Cyclin-like"/>
    <property type="match status" value="2"/>
</dbReference>
<dbReference type="WBParaSite" id="Hba_13828">
    <property type="protein sequence ID" value="Hba_13828"/>
    <property type="gene ID" value="Hba_13828"/>
</dbReference>
<dbReference type="InterPro" id="IPR046965">
    <property type="entry name" value="Cyclin_A/B-like"/>
</dbReference>
<evidence type="ECO:0000259" key="5">
    <source>
        <dbReference type="SMART" id="SM00385"/>
    </source>
</evidence>
<evidence type="ECO:0000259" key="6">
    <source>
        <dbReference type="SMART" id="SM01332"/>
    </source>
</evidence>
<dbReference type="Gene3D" id="1.10.472.10">
    <property type="entry name" value="Cyclin-like"/>
    <property type="match status" value="2"/>
</dbReference>
<name>A0A1I7X8R5_HETBA</name>
<dbReference type="InterPro" id="IPR039361">
    <property type="entry name" value="Cyclin"/>
</dbReference>
<evidence type="ECO:0000256" key="2">
    <source>
        <dbReference type="ARBA" id="ARBA00023127"/>
    </source>
</evidence>
<keyword evidence="1" id="KW-0132">Cell division</keyword>
<dbReference type="FunFam" id="1.10.472.10:FF:000001">
    <property type="entry name" value="G2/mitotic-specific cyclin"/>
    <property type="match status" value="1"/>
</dbReference>
<keyword evidence="3" id="KW-0131">Cell cycle</keyword>
<dbReference type="InterPro" id="IPR036915">
    <property type="entry name" value="Cyclin-like_sf"/>
</dbReference>
<dbReference type="Pfam" id="PF02984">
    <property type="entry name" value="Cyclin_C"/>
    <property type="match status" value="1"/>
</dbReference>
<sequence>MRDRETKVRPKANYMEKQTDITSEMRAILIDWLSDVTQEYNLHQETFHLSISLVDRTLSRFRAERARLQLIGATAMMIAAKYEEIYPPELKEFVYITDDTYSAPQILQMERVILGELNFDVAAPTSQWFASRFAKQQRASRRTVNALNMLLDLVLLDVTYLSYRPSYIAAACLCYANVLTGPTPWSAEMEAESGICIGNITGVLRCIHDTFRLSSVAKHRSIHSRYSNTDYDEVAHLPAPSVLPL</sequence>
<evidence type="ECO:0000313" key="7">
    <source>
        <dbReference type="Proteomes" id="UP000095283"/>
    </source>
</evidence>
<dbReference type="PIRSF" id="PIRSF001771">
    <property type="entry name" value="Cyclin_A_B_D_E"/>
    <property type="match status" value="1"/>
</dbReference>
<dbReference type="GO" id="GO:0016538">
    <property type="term" value="F:cyclin-dependent protein serine/threonine kinase regulator activity"/>
    <property type="evidence" value="ECO:0007669"/>
    <property type="project" value="InterPro"/>
</dbReference>
<proteinExistence type="inferred from homology"/>
<feature type="domain" description="Cyclin C-terminal" evidence="6">
    <location>
        <begin position="124"/>
        <end position="240"/>
    </location>
</feature>
<evidence type="ECO:0000256" key="1">
    <source>
        <dbReference type="ARBA" id="ARBA00022618"/>
    </source>
</evidence>
<dbReference type="Proteomes" id="UP000095283">
    <property type="component" value="Unplaced"/>
</dbReference>
<evidence type="ECO:0000313" key="8">
    <source>
        <dbReference type="WBParaSite" id="Hba_13828"/>
    </source>
</evidence>
<dbReference type="InterPro" id="IPR004367">
    <property type="entry name" value="Cyclin_C-dom"/>
</dbReference>
<feature type="domain" description="Cyclin-like" evidence="5">
    <location>
        <begin position="31"/>
        <end position="115"/>
    </location>
</feature>